<dbReference type="EMBL" id="LT906454">
    <property type="protein sequence ID" value="SNV31762.1"/>
    <property type="molecule type" value="Genomic_DNA"/>
</dbReference>
<dbReference type="KEGG" id="saco:SAME_00062"/>
<gene>
    <name evidence="1" type="ORF">SAMEA4504048_00062</name>
</gene>
<dbReference type="RefSeq" id="WP_017770745.1">
    <property type="nucleotide sequence ID" value="NZ_LT906454.1"/>
</dbReference>
<dbReference type="Proteomes" id="UP000215144">
    <property type="component" value="Chromosome 1"/>
</dbReference>
<evidence type="ECO:0000313" key="1">
    <source>
        <dbReference type="EMBL" id="SNV31762.1"/>
    </source>
</evidence>
<proteinExistence type="predicted"/>
<protein>
    <recommendedName>
        <fullName evidence="3">Phosphoribosylaminoimidazole carboxylase</fullName>
    </recommendedName>
</protein>
<name>A0A239WBL0_STRAI</name>
<dbReference type="AlphaFoldDB" id="A0A239WBL0"/>
<accession>A0A239WBL0</accession>
<dbReference type="OrthoDB" id="9803145at2"/>
<organism evidence="1 2">
    <name type="scientific">Streptococcus acidominimus</name>
    <dbReference type="NCBI Taxonomy" id="1326"/>
    <lineage>
        <taxon>Bacteria</taxon>
        <taxon>Bacillati</taxon>
        <taxon>Bacillota</taxon>
        <taxon>Bacilli</taxon>
        <taxon>Lactobacillales</taxon>
        <taxon>Streptococcaceae</taxon>
        <taxon>Streptococcus</taxon>
    </lineage>
</organism>
<reference evidence="1 2" key="1">
    <citation type="submission" date="2017-06" db="EMBL/GenBank/DDBJ databases">
        <authorList>
            <consortium name="Pathogen Informatics"/>
        </authorList>
    </citation>
    <scope>NUCLEOTIDE SEQUENCE [LARGE SCALE GENOMIC DNA]</scope>
    <source>
        <strain evidence="1 2">NCTC11291</strain>
    </source>
</reference>
<evidence type="ECO:0008006" key="3">
    <source>
        <dbReference type="Google" id="ProtNLM"/>
    </source>
</evidence>
<sequence length="79" mass="8767">MIKIIVHAFIENGQLGVVEVLYASVDEASISNKMVELGKQFPDDYLAIYDLPLDTDLGKLPHYPSVAIGKEEFGDEKEV</sequence>
<evidence type="ECO:0000313" key="2">
    <source>
        <dbReference type="Proteomes" id="UP000215144"/>
    </source>
</evidence>